<feature type="domain" description="CN hydrolase" evidence="10">
    <location>
        <begin position="225"/>
        <end position="475"/>
    </location>
</feature>
<accession>A0A552WX03</accession>
<comment type="similarity">
    <text evidence="8">Belongs to the CN hydrolase family. Apolipoprotein N-acyltransferase subfamily.</text>
</comment>
<dbReference type="NCBIfam" id="TIGR00546">
    <property type="entry name" value="lnt"/>
    <property type="match status" value="1"/>
</dbReference>
<protein>
    <recommendedName>
        <fullName evidence="8">Apolipoprotein N-acyltransferase</fullName>
        <shortName evidence="8">ALP N-acyltransferase</shortName>
        <ecNumber evidence="8">2.3.1.269</ecNumber>
    </recommendedName>
</protein>
<dbReference type="InterPro" id="IPR003010">
    <property type="entry name" value="C-N_Hydrolase"/>
</dbReference>
<dbReference type="Pfam" id="PF00795">
    <property type="entry name" value="CN_hydrolase"/>
    <property type="match status" value="1"/>
</dbReference>
<comment type="catalytic activity">
    <reaction evidence="8">
        <text>N-terminal S-1,2-diacyl-sn-glyceryl-L-cysteinyl-[lipoprotein] + a glycerophospholipid = N-acyl-S-1,2-diacyl-sn-glyceryl-L-cysteinyl-[lipoprotein] + a 2-acyl-sn-glycero-3-phospholipid + H(+)</text>
        <dbReference type="Rhea" id="RHEA:48228"/>
        <dbReference type="Rhea" id="RHEA-COMP:14681"/>
        <dbReference type="Rhea" id="RHEA-COMP:14684"/>
        <dbReference type="ChEBI" id="CHEBI:15378"/>
        <dbReference type="ChEBI" id="CHEBI:136912"/>
        <dbReference type="ChEBI" id="CHEBI:140656"/>
        <dbReference type="ChEBI" id="CHEBI:140657"/>
        <dbReference type="ChEBI" id="CHEBI:140660"/>
        <dbReference type="EC" id="2.3.1.269"/>
    </reaction>
</comment>
<feature type="transmembrane region" description="Helical" evidence="8">
    <location>
        <begin position="83"/>
        <end position="103"/>
    </location>
</feature>
<keyword evidence="6 8" id="KW-0472">Membrane</keyword>
<dbReference type="PROSITE" id="PS50263">
    <property type="entry name" value="CN_HYDROLASE"/>
    <property type="match status" value="1"/>
</dbReference>
<name>A0A552WX03_9MICO</name>
<dbReference type="CDD" id="cd07571">
    <property type="entry name" value="ALP_N-acyl_transferase"/>
    <property type="match status" value="1"/>
</dbReference>
<proteinExistence type="inferred from homology"/>
<keyword evidence="12" id="KW-1185">Reference proteome</keyword>
<dbReference type="Pfam" id="PF20154">
    <property type="entry name" value="LNT_N"/>
    <property type="match status" value="1"/>
</dbReference>
<organism evidence="11 12">
    <name type="scientific">Georgenia yuyongxinii</name>
    <dbReference type="NCBI Taxonomy" id="2589797"/>
    <lineage>
        <taxon>Bacteria</taxon>
        <taxon>Bacillati</taxon>
        <taxon>Actinomycetota</taxon>
        <taxon>Actinomycetes</taxon>
        <taxon>Micrococcales</taxon>
        <taxon>Bogoriellaceae</taxon>
        <taxon>Georgenia</taxon>
    </lineage>
</organism>
<feature type="transmembrane region" description="Helical" evidence="8">
    <location>
        <begin position="53"/>
        <end position="71"/>
    </location>
</feature>
<dbReference type="InterPro" id="IPR045378">
    <property type="entry name" value="LNT_N"/>
</dbReference>
<dbReference type="InterPro" id="IPR036526">
    <property type="entry name" value="C-N_Hydrolase_sf"/>
</dbReference>
<dbReference type="RefSeq" id="WP_143417181.1">
    <property type="nucleotide sequence ID" value="NZ_VJXR01000006.1"/>
</dbReference>
<keyword evidence="4 8" id="KW-0812">Transmembrane</keyword>
<sequence length="548" mass="58037">MPPSLPTRRWTLLLAGVGGLVTDTAFPDKSWWPMAYLGVALLLLALRRDSARWGFVVGFVWGLGFFLPHLWWANEAVGEPIGWIALSVAEAGAIGSFGALWVWVRRGSWVRGRPWLGVLAVAVVWVAVEQVRGRWPFGGFPWGALAYSQTDAPLLRLAPVGGTALVSAVVVVLAALLAHALADLRRLRIGAASAAFVVGAAVLLAPWAVPTGARAEAGTLRVGAVQGNVPEQGAAWDTQARAVAANHAAGTEALVAEVGDGRLDLVLWPESASDIDPRTDDGVAAVVDGAAAAAGVPILLGTQRFTGDVRYNDYILWQAGAGSDVAYTKQHPVPFGEYMPHRDFFRQFTSAVDLVGTDMLPGTGMALLPVPVERLARTVPVTTAICFEVAYDDLIRESVVAGGELIVIPTNNASFGRTQESTQQLAMSRFRAVEHGRAVVQVSTVGVSGIISPNGVVLHQSELFTAAQMAQELPLRTSLTLADRLGRWPTVAVAVLTVLMLGAGLLTTLRDRRGDRERRGSGSRAATTARTVRQPATSGSRGGGGVRR</sequence>
<keyword evidence="7 8" id="KW-0012">Acyltransferase</keyword>
<evidence type="ECO:0000259" key="10">
    <source>
        <dbReference type="PROSITE" id="PS50263"/>
    </source>
</evidence>
<reference evidence="11 12" key="1">
    <citation type="submission" date="2019-07" db="EMBL/GenBank/DDBJ databases">
        <title>Georgenia wutianyii sp. nov. and Georgenia *** sp. nov. isolated from plateau pika (Ochotona curzoniae) in the Qinghai-Tibet plateau of China.</title>
        <authorList>
            <person name="Tian Z."/>
        </authorList>
    </citation>
    <scope>NUCLEOTIDE SEQUENCE [LARGE SCALE GENOMIC DNA]</scope>
    <source>
        <strain evidence="11 12">Z446</strain>
    </source>
</reference>
<dbReference type="HAMAP" id="MF_01148">
    <property type="entry name" value="Lnt"/>
    <property type="match status" value="1"/>
</dbReference>
<dbReference type="Proteomes" id="UP000318693">
    <property type="component" value="Unassembled WGS sequence"/>
</dbReference>
<keyword evidence="5 8" id="KW-1133">Transmembrane helix</keyword>
<evidence type="ECO:0000256" key="5">
    <source>
        <dbReference type="ARBA" id="ARBA00022989"/>
    </source>
</evidence>
<feature type="transmembrane region" description="Helical" evidence="8">
    <location>
        <begin position="189"/>
        <end position="209"/>
    </location>
</feature>
<evidence type="ECO:0000256" key="3">
    <source>
        <dbReference type="ARBA" id="ARBA00022679"/>
    </source>
</evidence>
<feature type="compositionally biased region" description="Polar residues" evidence="9">
    <location>
        <begin position="526"/>
        <end position="537"/>
    </location>
</feature>
<evidence type="ECO:0000256" key="1">
    <source>
        <dbReference type="ARBA" id="ARBA00004651"/>
    </source>
</evidence>
<evidence type="ECO:0000256" key="7">
    <source>
        <dbReference type="ARBA" id="ARBA00023315"/>
    </source>
</evidence>
<keyword evidence="11" id="KW-0449">Lipoprotein</keyword>
<dbReference type="InterPro" id="IPR004563">
    <property type="entry name" value="Apolipo_AcylTrfase"/>
</dbReference>
<dbReference type="GO" id="GO:0042158">
    <property type="term" value="P:lipoprotein biosynthetic process"/>
    <property type="evidence" value="ECO:0007669"/>
    <property type="project" value="UniProtKB-UniRule"/>
</dbReference>
<dbReference type="Gene3D" id="3.60.110.10">
    <property type="entry name" value="Carbon-nitrogen hydrolase"/>
    <property type="match status" value="1"/>
</dbReference>
<evidence type="ECO:0000256" key="6">
    <source>
        <dbReference type="ARBA" id="ARBA00023136"/>
    </source>
</evidence>
<keyword evidence="3 8" id="KW-0808">Transferase</keyword>
<dbReference type="PANTHER" id="PTHR38686">
    <property type="entry name" value="APOLIPOPROTEIN N-ACYLTRANSFERASE"/>
    <property type="match status" value="1"/>
</dbReference>
<comment type="function">
    <text evidence="8">Catalyzes the phospholipid dependent N-acylation of the N-terminal cysteine of apolipoprotein, the last step in lipoprotein maturation.</text>
</comment>
<evidence type="ECO:0000256" key="8">
    <source>
        <dbReference type="HAMAP-Rule" id="MF_01148"/>
    </source>
</evidence>
<evidence type="ECO:0000256" key="9">
    <source>
        <dbReference type="SAM" id="MobiDB-lite"/>
    </source>
</evidence>
<comment type="subcellular location">
    <subcellularLocation>
        <location evidence="1 8">Cell membrane</location>
        <topology evidence="1 8">Multi-pass membrane protein</topology>
    </subcellularLocation>
</comment>
<evidence type="ECO:0000313" key="12">
    <source>
        <dbReference type="Proteomes" id="UP000318693"/>
    </source>
</evidence>
<dbReference type="EMBL" id="VJXR01000006">
    <property type="protein sequence ID" value="TRW46823.1"/>
    <property type="molecule type" value="Genomic_DNA"/>
</dbReference>
<feature type="transmembrane region" description="Helical" evidence="8">
    <location>
        <begin position="115"/>
        <end position="135"/>
    </location>
</feature>
<dbReference type="GO" id="GO:0016410">
    <property type="term" value="F:N-acyltransferase activity"/>
    <property type="evidence" value="ECO:0007669"/>
    <property type="project" value="UniProtKB-UniRule"/>
</dbReference>
<keyword evidence="2 8" id="KW-1003">Cell membrane</keyword>
<dbReference type="GO" id="GO:0005886">
    <property type="term" value="C:plasma membrane"/>
    <property type="evidence" value="ECO:0007669"/>
    <property type="project" value="UniProtKB-SubCell"/>
</dbReference>
<feature type="transmembrane region" description="Helical" evidence="8">
    <location>
        <begin position="488"/>
        <end position="509"/>
    </location>
</feature>
<dbReference type="SUPFAM" id="SSF56317">
    <property type="entry name" value="Carbon-nitrogen hydrolase"/>
    <property type="match status" value="1"/>
</dbReference>
<dbReference type="EC" id="2.3.1.269" evidence="8"/>
<dbReference type="AlphaFoldDB" id="A0A552WX03"/>
<comment type="caution">
    <text evidence="11">The sequence shown here is derived from an EMBL/GenBank/DDBJ whole genome shotgun (WGS) entry which is preliminary data.</text>
</comment>
<dbReference type="UniPathway" id="UPA00666"/>
<evidence type="ECO:0000313" key="11">
    <source>
        <dbReference type="EMBL" id="TRW46823.1"/>
    </source>
</evidence>
<evidence type="ECO:0000256" key="4">
    <source>
        <dbReference type="ARBA" id="ARBA00022692"/>
    </source>
</evidence>
<feature type="transmembrane region" description="Helical" evidence="8">
    <location>
        <begin position="155"/>
        <end position="177"/>
    </location>
</feature>
<evidence type="ECO:0000256" key="2">
    <source>
        <dbReference type="ARBA" id="ARBA00022475"/>
    </source>
</evidence>
<gene>
    <name evidence="8 11" type="primary">lnt</name>
    <name evidence="11" type="ORF">FJ693_03670</name>
</gene>
<feature type="transmembrane region" description="Helical" evidence="8">
    <location>
        <begin position="30"/>
        <end position="46"/>
    </location>
</feature>
<dbReference type="PANTHER" id="PTHR38686:SF1">
    <property type="entry name" value="APOLIPOPROTEIN N-ACYLTRANSFERASE"/>
    <property type="match status" value="1"/>
</dbReference>
<feature type="region of interest" description="Disordered" evidence="9">
    <location>
        <begin position="512"/>
        <end position="548"/>
    </location>
</feature>
<comment type="pathway">
    <text evidence="8">Protein modification; lipoprotein biosynthesis (N-acyl transfer).</text>
</comment>